<evidence type="ECO:0000313" key="2">
    <source>
        <dbReference type="Proteomes" id="UP000682782"/>
    </source>
</evidence>
<proteinExistence type="predicted"/>
<sequence length="419" mass="48041">MIGHKKQYRLWLTLLAALLTLTFLPFSALAQTGGTDEEPTEFLWSSQYPYLPYPRTFPQRGTTPEETQYRLPRLSDTELERIRELMTLARNVEGILVGIRSCANLTDNVRVGVYPLDPNDFDGETFYVILPDSMLSDEQMLSLIAGFKQLGIPFNPESLNERNCTRLSYWGGTRGLSPEEQERLTVQKARIVRGQLKRTDIKPESTCLTVKTLADINNVFCFYPYRSLSDDELAAFAMSDLTTWETSADLIEETALNNARGVLLLPEEMPVKDEKMTEVTNHWKTFDSKKLNEYEIFFDRPLSYTVGKNNSGKVADVLVWLYEEPGKTPETKGMCIRYILSGSSDTKCSESDWIASAEKWTKENLTLPEDKKPSNWTVHHVANGTVYLDAETEDWDFRLWVKQSNAQVSVCYIWSMMFR</sequence>
<dbReference type="EMBL" id="CP068393">
    <property type="protein sequence ID" value="QUC66477.1"/>
    <property type="molecule type" value="Genomic_DNA"/>
</dbReference>
<evidence type="ECO:0000313" key="1">
    <source>
        <dbReference type="EMBL" id="QUC66477.1"/>
    </source>
</evidence>
<name>A0AC61MVE4_9FIRM</name>
<gene>
    <name evidence="1" type="ORF">JYE49_11480</name>
</gene>
<accession>A0AC61MVE4</accession>
<organism evidence="1 2">
    <name type="scientific">Aristaeella hokkaidonensis</name>
    <dbReference type="NCBI Taxonomy" id="3046382"/>
    <lineage>
        <taxon>Bacteria</taxon>
        <taxon>Bacillati</taxon>
        <taxon>Bacillota</taxon>
        <taxon>Clostridia</taxon>
        <taxon>Eubacteriales</taxon>
        <taxon>Aristaeellaceae</taxon>
        <taxon>Aristaeella</taxon>
    </lineage>
</organism>
<keyword evidence="2" id="KW-1185">Reference proteome</keyword>
<reference evidence="1" key="1">
    <citation type="submission" date="2021-01" db="EMBL/GenBank/DDBJ databases">
        <title>Complete genome sequence of Clostridiales bacterium R-7.</title>
        <authorList>
            <person name="Mahoney-Kurpe S.C."/>
            <person name="Palevich N."/>
            <person name="Koike S."/>
            <person name="Moon C.D."/>
            <person name="Attwood G.T."/>
        </authorList>
    </citation>
    <scope>NUCLEOTIDE SEQUENCE</scope>
    <source>
        <strain evidence="1">R-7</strain>
    </source>
</reference>
<protein>
    <submittedName>
        <fullName evidence="1">Uncharacterized protein</fullName>
    </submittedName>
</protein>
<dbReference type="Proteomes" id="UP000682782">
    <property type="component" value="Chromosome"/>
</dbReference>